<evidence type="ECO:0000256" key="2">
    <source>
        <dbReference type="ARBA" id="ARBA00022692"/>
    </source>
</evidence>
<feature type="transmembrane region" description="Helical" evidence="5">
    <location>
        <begin position="170"/>
        <end position="189"/>
    </location>
</feature>
<keyword evidence="3 5" id="KW-1133">Transmembrane helix</keyword>
<name>A0A126T7B1_9GAMM</name>
<dbReference type="PANTHER" id="PTHR11814">
    <property type="entry name" value="SULFATE TRANSPORTER"/>
    <property type="match status" value="1"/>
</dbReference>
<dbReference type="EMBL" id="CP014476">
    <property type="protein sequence ID" value="AMK77654.1"/>
    <property type="molecule type" value="Genomic_DNA"/>
</dbReference>
<reference evidence="7 8" key="1">
    <citation type="journal article" date="2015" name="Environ. Microbiol.">
        <title>Methane oxidation coupled to nitrate reduction under hypoxia by the Gammaproteobacterium Methylomonas denitrificans, sp. nov. type strain FJG1.</title>
        <authorList>
            <person name="Kits K.D."/>
            <person name="Klotz M.G."/>
            <person name="Stein L.Y."/>
        </authorList>
    </citation>
    <scope>NUCLEOTIDE SEQUENCE [LARGE SCALE GENOMIC DNA]</scope>
    <source>
        <strain evidence="7 8">FJG1</strain>
    </source>
</reference>
<dbReference type="Proteomes" id="UP000030512">
    <property type="component" value="Chromosome"/>
</dbReference>
<proteinExistence type="predicted"/>
<dbReference type="OrthoDB" id="9769739at2"/>
<evidence type="ECO:0000259" key="6">
    <source>
        <dbReference type="Pfam" id="PF00916"/>
    </source>
</evidence>
<evidence type="ECO:0000313" key="8">
    <source>
        <dbReference type="Proteomes" id="UP000030512"/>
    </source>
</evidence>
<accession>A0A126T7B1</accession>
<dbReference type="STRING" id="1538553.JT25_014400"/>
<evidence type="ECO:0000256" key="3">
    <source>
        <dbReference type="ARBA" id="ARBA00022989"/>
    </source>
</evidence>
<sequence>MKMQLNYYLKHLRQDFSASIVVFLVALPLCLGVALASGAPLFAGVIAGMLGGIVVSWCSGSQLSVSGPAAGLTVIVFNAIETLGNFKAFLLSLMFAGIFQILFGFVRAGMIAAFFPTAVIKGMLAAIGMILIIKQTPHATGYDEGYAADESYMPDTAGSSFIEFTHSLHGISPGATLVACVALLILIFWESAFIKRFNVLRMIPGPLLAVIWGVSFNAWALASAPEWSIGVKYLVSLPELGSTSNFVNQLRLPDFSYLGNPKIYSIALTLAIIASLETLLSVEAVDKLDPHKRVSPTNRELKAQGLGNLLSGLMGGLPITAVIVRSSANINAGGQTRLSCFFHGVLLLISVLFFAHFLNMIPLACLAAILLQTGYKLAKPAMFFEFYKKGLNQFVPFVITVFSILFTDLLEGIAIGMVCGIFFVLRANFHAAITLTQHGSNYLLRLHKDVSFLNKALLRNYLGSIADDSELIIDGGKALFIDHDILETIDDFLQAAPDRNIDVELHGFSLESPGIAYQEAITPKLMRVASPA</sequence>
<feature type="domain" description="SLC26A/SulP transporter" evidence="6">
    <location>
        <begin position="12"/>
        <end position="388"/>
    </location>
</feature>
<feature type="transmembrane region" description="Helical" evidence="5">
    <location>
        <begin position="113"/>
        <end position="133"/>
    </location>
</feature>
<feature type="transmembrane region" description="Helical" evidence="5">
    <location>
        <begin position="344"/>
        <end position="371"/>
    </location>
</feature>
<keyword evidence="2 5" id="KW-0812">Transmembrane</keyword>
<evidence type="ECO:0000256" key="1">
    <source>
        <dbReference type="ARBA" id="ARBA00004141"/>
    </source>
</evidence>
<keyword evidence="8" id="KW-1185">Reference proteome</keyword>
<dbReference type="InterPro" id="IPR011547">
    <property type="entry name" value="SLC26A/SulP_dom"/>
</dbReference>
<feature type="transmembrane region" description="Helical" evidence="5">
    <location>
        <begin position="86"/>
        <end position="106"/>
    </location>
</feature>
<dbReference type="RefSeq" id="WP_062328946.1">
    <property type="nucleotide sequence ID" value="NZ_CP014476.1"/>
</dbReference>
<keyword evidence="4 5" id="KW-0472">Membrane</keyword>
<dbReference type="InterPro" id="IPR001902">
    <property type="entry name" value="SLC26A/SulP_fam"/>
</dbReference>
<dbReference type="Pfam" id="PF00916">
    <property type="entry name" value="Sulfate_transp"/>
    <property type="match status" value="1"/>
</dbReference>
<comment type="subcellular location">
    <subcellularLocation>
        <location evidence="1">Membrane</location>
        <topology evidence="1">Multi-pass membrane protein</topology>
    </subcellularLocation>
</comment>
<evidence type="ECO:0000256" key="4">
    <source>
        <dbReference type="ARBA" id="ARBA00023136"/>
    </source>
</evidence>
<feature type="transmembrane region" description="Helical" evidence="5">
    <location>
        <begin position="413"/>
        <end position="435"/>
    </location>
</feature>
<evidence type="ECO:0000256" key="5">
    <source>
        <dbReference type="SAM" id="Phobius"/>
    </source>
</evidence>
<feature type="transmembrane region" description="Helical" evidence="5">
    <location>
        <begin position="16"/>
        <end position="35"/>
    </location>
</feature>
<evidence type="ECO:0000313" key="7">
    <source>
        <dbReference type="EMBL" id="AMK77654.1"/>
    </source>
</evidence>
<dbReference type="KEGG" id="mdn:JT25_014400"/>
<gene>
    <name evidence="7" type="ORF">JT25_014400</name>
</gene>
<dbReference type="AlphaFoldDB" id="A0A126T7B1"/>
<protein>
    <recommendedName>
        <fullName evidence="6">SLC26A/SulP transporter domain-containing protein</fullName>
    </recommendedName>
</protein>
<feature type="transmembrane region" description="Helical" evidence="5">
    <location>
        <begin position="391"/>
        <end position="407"/>
    </location>
</feature>
<feature type="transmembrane region" description="Helical" evidence="5">
    <location>
        <begin position="263"/>
        <end position="285"/>
    </location>
</feature>
<dbReference type="GO" id="GO:0016020">
    <property type="term" value="C:membrane"/>
    <property type="evidence" value="ECO:0007669"/>
    <property type="project" value="UniProtKB-SubCell"/>
</dbReference>
<feature type="transmembrane region" description="Helical" evidence="5">
    <location>
        <begin position="201"/>
        <end position="222"/>
    </location>
</feature>
<organism evidence="7 8">
    <name type="scientific">Methylomonas denitrificans</name>
    <dbReference type="NCBI Taxonomy" id="1538553"/>
    <lineage>
        <taxon>Bacteria</taxon>
        <taxon>Pseudomonadati</taxon>
        <taxon>Pseudomonadota</taxon>
        <taxon>Gammaproteobacteria</taxon>
        <taxon>Methylococcales</taxon>
        <taxon>Methylococcaceae</taxon>
        <taxon>Methylomonas</taxon>
    </lineage>
</organism>
<dbReference type="GO" id="GO:0055085">
    <property type="term" value="P:transmembrane transport"/>
    <property type="evidence" value="ECO:0007669"/>
    <property type="project" value="InterPro"/>
</dbReference>
<feature type="transmembrane region" description="Helical" evidence="5">
    <location>
        <begin position="306"/>
        <end position="324"/>
    </location>
</feature>